<name>A0ABD1E6J1_HYPHA</name>
<gene>
    <name evidence="1" type="ORF">ABEB36_013015</name>
</gene>
<dbReference type="AlphaFoldDB" id="A0ABD1E6J1"/>
<keyword evidence="2" id="KW-1185">Reference proteome</keyword>
<evidence type="ECO:0000313" key="1">
    <source>
        <dbReference type="EMBL" id="KAL1490299.1"/>
    </source>
</evidence>
<organism evidence="1 2">
    <name type="scientific">Hypothenemus hampei</name>
    <name type="common">Coffee berry borer</name>
    <dbReference type="NCBI Taxonomy" id="57062"/>
    <lineage>
        <taxon>Eukaryota</taxon>
        <taxon>Metazoa</taxon>
        <taxon>Ecdysozoa</taxon>
        <taxon>Arthropoda</taxon>
        <taxon>Hexapoda</taxon>
        <taxon>Insecta</taxon>
        <taxon>Pterygota</taxon>
        <taxon>Neoptera</taxon>
        <taxon>Endopterygota</taxon>
        <taxon>Coleoptera</taxon>
        <taxon>Polyphaga</taxon>
        <taxon>Cucujiformia</taxon>
        <taxon>Curculionidae</taxon>
        <taxon>Scolytinae</taxon>
        <taxon>Hypothenemus</taxon>
    </lineage>
</organism>
<sequence>MNVMQRYDQFVSFIFENIKDIIRYQPFISIGEIAHQFLEAKGCPFQKYGLGPLETVLTEIPGIDYVTLDCMAQTYLKSEVVIRGNRAQWVNVCTSFISEELKIDTPYCRLQPINLYELDAQHKL</sequence>
<comment type="caution">
    <text evidence="1">The sequence shown here is derived from an EMBL/GenBank/DDBJ whole genome shotgun (WGS) entry which is preliminary data.</text>
</comment>
<evidence type="ECO:0000313" key="2">
    <source>
        <dbReference type="Proteomes" id="UP001566132"/>
    </source>
</evidence>
<dbReference type="EMBL" id="JBDJPC010000010">
    <property type="protein sequence ID" value="KAL1490299.1"/>
    <property type="molecule type" value="Genomic_DNA"/>
</dbReference>
<accession>A0ABD1E6J1</accession>
<dbReference type="Proteomes" id="UP001566132">
    <property type="component" value="Unassembled WGS sequence"/>
</dbReference>
<protein>
    <submittedName>
        <fullName evidence="1">Uncharacterized protein</fullName>
    </submittedName>
</protein>
<proteinExistence type="predicted"/>
<reference evidence="1 2" key="1">
    <citation type="submission" date="2024-05" db="EMBL/GenBank/DDBJ databases">
        <title>Genetic variation in Jamaican populations of the coffee berry borer (Hypothenemus hampei).</title>
        <authorList>
            <person name="Errbii M."/>
            <person name="Myrie A."/>
        </authorList>
    </citation>
    <scope>NUCLEOTIDE SEQUENCE [LARGE SCALE GENOMIC DNA]</scope>
    <source>
        <strain evidence="1">JA-Hopewell-2020-01-JO</strain>
        <tissue evidence="1">Whole body</tissue>
    </source>
</reference>